<dbReference type="EMBL" id="CAJOBJ010332064">
    <property type="protein sequence ID" value="CAF5184162.1"/>
    <property type="molecule type" value="Genomic_DNA"/>
</dbReference>
<dbReference type="Proteomes" id="UP000681720">
    <property type="component" value="Unassembled WGS sequence"/>
</dbReference>
<gene>
    <name evidence="1" type="ORF">BYL167_LOCUS61957</name>
    <name evidence="2" type="ORF">GIL414_LOCUS70358</name>
</gene>
<reference evidence="1" key="1">
    <citation type="submission" date="2021-02" db="EMBL/GenBank/DDBJ databases">
        <authorList>
            <person name="Nowell W R."/>
        </authorList>
    </citation>
    <scope>NUCLEOTIDE SEQUENCE</scope>
</reference>
<feature type="non-terminal residue" evidence="1">
    <location>
        <position position="1"/>
    </location>
</feature>
<proteinExistence type="predicted"/>
<sequence length="98" mass="12118">DYIREHSKEYFIKDQKYQKNTKEWFTHEIADIVDKKAKAYVQWQHHRGKIDENKYRNQYRMLVKTVKNKVEARQREYWEEISVDIENAVKDHDPATVF</sequence>
<evidence type="ECO:0000313" key="2">
    <source>
        <dbReference type="EMBL" id="CAF5184162.1"/>
    </source>
</evidence>
<evidence type="ECO:0000313" key="3">
    <source>
        <dbReference type="Proteomes" id="UP000681967"/>
    </source>
</evidence>
<comment type="caution">
    <text evidence="1">The sequence shown here is derived from an EMBL/GenBank/DDBJ whole genome shotgun (WGS) entry which is preliminary data.</text>
</comment>
<accession>A0A8S3EIG1</accession>
<evidence type="ECO:0000313" key="1">
    <source>
        <dbReference type="EMBL" id="CAF5081306.1"/>
    </source>
</evidence>
<dbReference type="AlphaFoldDB" id="A0A8S3EIG1"/>
<dbReference type="Proteomes" id="UP000681967">
    <property type="component" value="Unassembled WGS sequence"/>
</dbReference>
<protein>
    <submittedName>
        <fullName evidence="1">Uncharacterized protein</fullName>
    </submittedName>
</protein>
<dbReference type="EMBL" id="CAJOBH010233655">
    <property type="protein sequence ID" value="CAF5081306.1"/>
    <property type="molecule type" value="Genomic_DNA"/>
</dbReference>
<name>A0A8S3EIG1_9BILA</name>
<organism evidence="1 3">
    <name type="scientific">Rotaria magnacalcarata</name>
    <dbReference type="NCBI Taxonomy" id="392030"/>
    <lineage>
        <taxon>Eukaryota</taxon>
        <taxon>Metazoa</taxon>
        <taxon>Spiralia</taxon>
        <taxon>Gnathifera</taxon>
        <taxon>Rotifera</taxon>
        <taxon>Eurotatoria</taxon>
        <taxon>Bdelloidea</taxon>
        <taxon>Philodinida</taxon>
        <taxon>Philodinidae</taxon>
        <taxon>Rotaria</taxon>
    </lineage>
</organism>